<evidence type="ECO:0000313" key="1">
    <source>
        <dbReference type="EMBL" id="OJT04377.1"/>
    </source>
</evidence>
<keyword evidence="2" id="KW-1185">Reference proteome</keyword>
<dbReference type="AlphaFoldDB" id="A0A1M2VA15"/>
<name>A0A1M2VA15_TRAPU</name>
<comment type="caution">
    <text evidence="1">The sequence shown here is derived from an EMBL/GenBank/DDBJ whole genome shotgun (WGS) entry which is preliminary data.</text>
</comment>
<sequence length="316" mass="35826">MDLFHPAPADVAFLIFDRLPLDSLVSLRCTSRSADDLFSRYFNSRLRAALGLFFADEDAFLQEMSTSSSIITGACALSILARCSWTSDELDICIPFSYFGHVVSYLIHIENYYPAFAKSTAPSDDPICDGLCVKLFRGRAVINVIRSRGQCPLQPLRKTWTTTHMCYISATTFSIAYPVLTERHRSVLRACRLEDHWYPSRETQDLIRAYREKGFDIRLDAVSWLREDEQEDECEGAGSENCPLTVRYMGDRFTVKGGCWPITRARPRGPKTSYLDDLTLVWWQGGIHHADECRGHGSVTEPSWSILPRSVLGSRT</sequence>
<evidence type="ECO:0000313" key="2">
    <source>
        <dbReference type="Proteomes" id="UP000184267"/>
    </source>
</evidence>
<evidence type="ECO:0008006" key="3">
    <source>
        <dbReference type="Google" id="ProtNLM"/>
    </source>
</evidence>
<protein>
    <recommendedName>
        <fullName evidence="3">F-box domain-containing protein</fullName>
    </recommendedName>
</protein>
<dbReference type="Proteomes" id="UP000184267">
    <property type="component" value="Unassembled WGS sequence"/>
</dbReference>
<dbReference type="OMA" id="HEHYENE"/>
<reference evidence="1 2" key="1">
    <citation type="submission" date="2016-10" db="EMBL/GenBank/DDBJ databases">
        <title>Genome sequence of the basidiomycete white-rot fungus Trametes pubescens.</title>
        <authorList>
            <person name="Makela M.R."/>
            <person name="Granchi Z."/>
            <person name="Peng M."/>
            <person name="De Vries R.P."/>
            <person name="Grigoriev I."/>
            <person name="Riley R."/>
            <person name="Hilden K."/>
        </authorList>
    </citation>
    <scope>NUCLEOTIDE SEQUENCE [LARGE SCALE GENOMIC DNA]</scope>
    <source>
        <strain evidence="1 2">FBCC735</strain>
    </source>
</reference>
<proteinExistence type="predicted"/>
<gene>
    <name evidence="1" type="ORF">TRAPUB_4920</name>
</gene>
<organism evidence="1 2">
    <name type="scientific">Trametes pubescens</name>
    <name type="common">White-rot fungus</name>
    <dbReference type="NCBI Taxonomy" id="154538"/>
    <lineage>
        <taxon>Eukaryota</taxon>
        <taxon>Fungi</taxon>
        <taxon>Dikarya</taxon>
        <taxon>Basidiomycota</taxon>
        <taxon>Agaricomycotina</taxon>
        <taxon>Agaricomycetes</taxon>
        <taxon>Polyporales</taxon>
        <taxon>Polyporaceae</taxon>
        <taxon>Trametes</taxon>
    </lineage>
</organism>
<dbReference type="OrthoDB" id="2742233at2759"/>
<dbReference type="EMBL" id="MNAD01001543">
    <property type="protein sequence ID" value="OJT04377.1"/>
    <property type="molecule type" value="Genomic_DNA"/>
</dbReference>
<accession>A0A1M2VA15</accession>